<evidence type="ECO:0000256" key="7">
    <source>
        <dbReference type="SAM" id="Phobius"/>
    </source>
</evidence>
<evidence type="ECO:0000313" key="8">
    <source>
        <dbReference type="EMBL" id="SMP67258.1"/>
    </source>
</evidence>
<keyword evidence="3" id="KW-1003">Cell membrane</keyword>
<sequence length="88" mass="9300">MFWIIGWMVFGLIVGAIARAVYPGPQPMGLFRTMLLGIAGSLVGGFFGYLVVGGSMLQSAGWIGSFLGAVGLVAFAQYRGRMDHQSGL</sequence>
<dbReference type="RefSeq" id="WP_283433900.1">
    <property type="nucleotide sequence ID" value="NZ_CAWLDM010000001.1"/>
</dbReference>
<organism evidence="8 9">
    <name type="scientific">Neorhodopirellula lusitana</name>
    <dbReference type="NCBI Taxonomy" id="445327"/>
    <lineage>
        <taxon>Bacteria</taxon>
        <taxon>Pseudomonadati</taxon>
        <taxon>Planctomycetota</taxon>
        <taxon>Planctomycetia</taxon>
        <taxon>Pirellulales</taxon>
        <taxon>Pirellulaceae</taxon>
        <taxon>Neorhodopirellula</taxon>
    </lineage>
</organism>
<evidence type="ECO:0000256" key="6">
    <source>
        <dbReference type="ARBA" id="ARBA00023136"/>
    </source>
</evidence>
<keyword evidence="6 7" id="KW-0472">Membrane</keyword>
<dbReference type="EMBL" id="FXUG01000010">
    <property type="protein sequence ID" value="SMP67258.1"/>
    <property type="molecule type" value="Genomic_DNA"/>
</dbReference>
<gene>
    <name evidence="8" type="ORF">SAMN06265222_110128</name>
</gene>
<evidence type="ECO:0000256" key="4">
    <source>
        <dbReference type="ARBA" id="ARBA00022692"/>
    </source>
</evidence>
<evidence type="ECO:0000256" key="5">
    <source>
        <dbReference type="ARBA" id="ARBA00022989"/>
    </source>
</evidence>
<keyword evidence="9" id="KW-1185">Reference proteome</keyword>
<comment type="subcellular location">
    <subcellularLocation>
        <location evidence="1">Cell membrane</location>
        <topology evidence="1">Multi-pass membrane protein</topology>
    </subcellularLocation>
</comment>
<comment type="caution">
    <text evidence="8">The sequence shown here is derived from an EMBL/GenBank/DDBJ whole genome shotgun (WGS) entry which is preliminary data.</text>
</comment>
<protein>
    <submittedName>
        <fullName evidence="8">Uncharacterized membrane protein YeaQ/YmgE, transglycosylase-associated protein family</fullName>
    </submittedName>
</protein>
<dbReference type="Proteomes" id="UP001158067">
    <property type="component" value="Unassembled WGS sequence"/>
</dbReference>
<dbReference type="PANTHER" id="PTHR33884:SF3">
    <property type="entry name" value="UPF0410 PROTEIN YMGE"/>
    <property type="match status" value="1"/>
</dbReference>
<evidence type="ECO:0000313" key="9">
    <source>
        <dbReference type="Proteomes" id="UP001158067"/>
    </source>
</evidence>
<name>A0ABY1QGM1_9BACT</name>
<evidence type="ECO:0000256" key="1">
    <source>
        <dbReference type="ARBA" id="ARBA00004651"/>
    </source>
</evidence>
<reference evidence="8 9" key="1">
    <citation type="submission" date="2017-05" db="EMBL/GenBank/DDBJ databases">
        <authorList>
            <person name="Varghese N."/>
            <person name="Submissions S."/>
        </authorList>
    </citation>
    <scope>NUCLEOTIDE SEQUENCE [LARGE SCALE GENOMIC DNA]</scope>
    <source>
        <strain evidence="8 9">DSM 25457</strain>
    </source>
</reference>
<evidence type="ECO:0000256" key="2">
    <source>
        <dbReference type="ARBA" id="ARBA00011006"/>
    </source>
</evidence>
<dbReference type="InterPro" id="IPR007341">
    <property type="entry name" value="Transgly_assoc"/>
</dbReference>
<proteinExistence type="inferred from homology"/>
<comment type="similarity">
    <text evidence="2">Belongs to the UPF0410 family.</text>
</comment>
<evidence type="ECO:0000256" key="3">
    <source>
        <dbReference type="ARBA" id="ARBA00022475"/>
    </source>
</evidence>
<feature type="transmembrane region" description="Helical" evidence="7">
    <location>
        <begin position="59"/>
        <end position="78"/>
    </location>
</feature>
<accession>A0ABY1QGM1</accession>
<keyword evidence="5 7" id="KW-1133">Transmembrane helix</keyword>
<dbReference type="PANTHER" id="PTHR33884">
    <property type="entry name" value="UPF0410 PROTEIN YMGE"/>
    <property type="match status" value="1"/>
</dbReference>
<keyword evidence="4 7" id="KW-0812">Transmembrane</keyword>
<feature type="transmembrane region" description="Helical" evidence="7">
    <location>
        <begin position="30"/>
        <end position="52"/>
    </location>
</feature>